<dbReference type="InterPro" id="IPR023393">
    <property type="entry name" value="START-like_dom_sf"/>
</dbReference>
<dbReference type="EMBL" id="AQRA01000001">
    <property type="protein sequence ID" value="EZH75235.1"/>
    <property type="molecule type" value="Genomic_DNA"/>
</dbReference>
<dbReference type="CDD" id="cd07814">
    <property type="entry name" value="SRPBCC_CalC_Aha1-like"/>
    <property type="match status" value="1"/>
</dbReference>
<comment type="caution">
    <text evidence="3">The sequence shown here is derived from an EMBL/GenBank/DDBJ whole genome shotgun (WGS) entry which is preliminary data.</text>
</comment>
<proteinExistence type="inferred from homology"/>
<dbReference type="Pfam" id="PF08327">
    <property type="entry name" value="AHSA1"/>
    <property type="match status" value="1"/>
</dbReference>
<evidence type="ECO:0000256" key="1">
    <source>
        <dbReference type="ARBA" id="ARBA00006817"/>
    </source>
</evidence>
<dbReference type="OrthoDB" id="287565at2"/>
<dbReference type="RefSeq" id="WP_034237544.1">
    <property type="nucleotide sequence ID" value="NZ_AQRA01000001.1"/>
</dbReference>
<comment type="similarity">
    <text evidence="1">Belongs to the AHA1 family.</text>
</comment>
<name>A0A023BZ20_9FLAO</name>
<keyword evidence="4" id="KW-1185">Reference proteome</keyword>
<evidence type="ECO:0000259" key="2">
    <source>
        <dbReference type="Pfam" id="PF08327"/>
    </source>
</evidence>
<dbReference type="InterPro" id="IPR013538">
    <property type="entry name" value="ASHA1/2-like_C"/>
</dbReference>
<dbReference type="AlphaFoldDB" id="A0A023BZ20"/>
<dbReference type="SUPFAM" id="SSF55961">
    <property type="entry name" value="Bet v1-like"/>
    <property type="match status" value="1"/>
</dbReference>
<organism evidence="3 4">
    <name type="scientific">Aquimarina atlantica</name>
    <dbReference type="NCBI Taxonomy" id="1317122"/>
    <lineage>
        <taxon>Bacteria</taxon>
        <taxon>Pseudomonadati</taxon>
        <taxon>Bacteroidota</taxon>
        <taxon>Flavobacteriia</taxon>
        <taxon>Flavobacteriales</taxon>
        <taxon>Flavobacteriaceae</taxon>
        <taxon>Aquimarina</taxon>
    </lineage>
</organism>
<feature type="domain" description="Activator of Hsp90 ATPase homologue 1/2-like C-terminal" evidence="2">
    <location>
        <begin position="12"/>
        <end position="129"/>
    </location>
</feature>
<dbReference type="eggNOG" id="COG3832">
    <property type="taxonomic scope" value="Bacteria"/>
</dbReference>
<evidence type="ECO:0000313" key="4">
    <source>
        <dbReference type="Proteomes" id="UP000023541"/>
    </source>
</evidence>
<dbReference type="Gene3D" id="3.30.530.20">
    <property type="match status" value="1"/>
</dbReference>
<protein>
    <recommendedName>
        <fullName evidence="2">Activator of Hsp90 ATPase homologue 1/2-like C-terminal domain-containing protein</fullName>
    </recommendedName>
</protein>
<gene>
    <name evidence="3" type="ORF">ATO12_00220</name>
</gene>
<accession>A0A023BZ20</accession>
<dbReference type="Proteomes" id="UP000023541">
    <property type="component" value="Unassembled WGS sequence"/>
</dbReference>
<dbReference type="STRING" id="1317122.ATO12_00220"/>
<sequence length="139" mass="16225">MANIRHNLTISTPLEQVYDAITSENGLRGWWTNEATAKPEVGHINHFRFGDDYFNKMKILKLNSPNEVRWECVDGDREWIGTHLSFELEEKEGNTFLKFSHLNWAEETEFYGFCNHHWGRFLDSLKSLCETGEGKPFIG</sequence>
<reference evidence="3 4" key="1">
    <citation type="submission" date="2014-04" db="EMBL/GenBank/DDBJ databases">
        <title>Aquimarina sp. 22II-S11-z7 Genome Sequencing.</title>
        <authorList>
            <person name="Lai Q."/>
        </authorList>
    </citation>
    <scope>NUCLEOTIDE SEQUENCE [LARGE SCALE GENOMIC DNA]</scope>
    <source>
        <strain evidence="3 4">22II-S11-z7</strain>
    </source>
</reference>
<evidence type="ECO:0000313" key="3">
    <source>
        <dbReference type="EMBL" id="EZH75235.1"/>
    </source>
</evidence>